<reference evidence="1 2" key="1">
    <citation type="submission" date="2019-03" db="EMBL/GenBank/DDBJ databases">
        <title>Genomic Encyclopedia of Type Strains, Phase IV (KMG-IV): sequencing the most valuable type-strain genomes for metagenomic binning, comparative biology and taxonomic classification.</title>
        <authorList>
            <person name="Goeker M."/>
        </authorList>
    </citation>
    <scope>NUCLEOTIDE SEQUENCE [LARGE SCALE GENOMIC DNA]</scope>
    <source>
        <strain evidence="1 2">DSM 22362</strain>
    </source>
</reference>
<name>A0A4R3VJ14_9SPHI</name>
<accession>A0A4R3VJ14</accession>
<gene>
    <name evidence="1" type="ORF">EDC17_11062</name>
</gene>
<keyword evidence="2" id="KW-1185">Reference proteome</keyword>
<dbReference type="Proteomes" id="UP000295197">
    <property type="component" value="Unassembled WGS sequence"/>
</dbReference>
<dbReference type="RefSeq" id="WP_132779382.1">
    <property type="nucleotide sequence ID" value="NZ_SMBZ01000106.1"/>
</dbReference>
<dbReference type="OrthoDB" id="8457242at2"/>
<comment type="caution">
    <text evidence="1">The sequence shown here is derived from an EMBL/GenBank/DDBJ whole genome shotgun (WGS) entry which is preliminary data.</text>
</comment>
<dbReference type="EMBL" id="SMBZ01000106">
    <property type="protein sequence ID" value="TCV04123.1"/>
    <property type="molecule type" value="Genomic_DNA"/>
</dbReference>
<sequence>MPAASQGVNGDYYFRLSNSMFYGPKTAAGWGSGVNLRGATGSANVIYSGWLSFPQSQRYTSIDGTQYKVNHINVPRLTQSLVDQGLIMVYYLYQNSVHQLPYTSDAGPGVGPAKTSTISYLPKPGRILITIYTHDNSASVGLGSIQFRYVIVPGGVVATLKNKNIDLNDQLAVDNALKELRL</sequence>
<evidence type="ECO:0000313" key="2">
    <source>
        <dbReference type="Proteomes" id="UP000295197"/>
    </source>
</evidence>
<dbReference type="AlphaFoldDB" id="A0A4R3VJ14"/>
<evidence type="ECO:0000313" key="1">
    <source>
        <dbReference type="EMBL" id="TCV04123.1"/>
    </source>
</evidence>
<proteinExistence type="predicted"/>
<organism evidence="1 2">
    <name type="scientific">Sphingobacterium alimentarium</name>
    <dbReference type="NCBI Taxonomy" id="797292"/>
    <lineage>
        <taxon>Bacteria</taxon>
        <taxon>Pseudomonadati</taxon>
        <taxon>Bacteroidota</taxon>
        <taxon>Sphingobacteriia</taxon>
        <taxon>Sphingobacteriales</taxon>
        <taxon>Sphingobacteriaceae</taxon>
        <taxon>Sphingobacterium</taxon>
    </lineage>
</organism>
<protein>
    <submittedName>
        <fullName evidence="1">Uncharacterized protein</fullName>
    </submittedName>
</protein>